<gene>
    <name evidence="2" type="ORF">FOY51_17425</name>
</gene>
<dbReference type="Pfam" id="PF00550">
    <property type="entry name" value="PP-binding"/>
    <property type="match status" value="1"/>
</dbReference>
<dbReference type="InterPro" id="IPR009081">
    <property type="entry name" value="PP-bd_ACP"/>
</dbReference>
<proteinExistence type="predicted"/>
<dbReference type="Proteomes" id="UP000322244">
    <property type="component" value="Unassembled WGS sequence"/>
</dbReference>
<evidence type="ECO:0000259" key="1">
    <source>
        <dbReference type="PROSITE" id="PS50075"/>
    </source>
</evidence>
<dbReference type="EMBL" id="VLNY01000008">
    <property type="protein sequence ID" value="KAA0021671.1"/>
    <property type="molecule type" value="Genomic_DNA"/>
</dbReference>
<evidence type="ECO:0000313" key="2">
    <source>
        <dbReference type="EMBL" id="KAA0021671.1"/>
    </source>
</evidence>
<dbReference type="OrthoDB" id="3537906at2"/>
<organism evidence="2 3">
    <name type="scientific">Antrihabitans cavernicola</name>
    <dbReference type="NCBI Taxonomy" id="2495913"/>
    <lineage>
        <taxon>Bacteria</taxon>
        <taxon>Bacillati</taxon>
        <taxon>Actinomycetota</taxon>
        <taxon>Actinomycetes</taxon>
        <taxon>Mycobacteriales</taxon>
        <taxon>Nocardiaceae</taxon>
        <taxon>Antrihabitans</taxon>
    </lineage>
</organism>
<dbReference type="Gene3D" id="1.10.1200.10">
    <property type="entry name" value="ACP-like"/>
    <property type="match status" value="1"/>
</dbReference>
<protein>
    <submittedName>
        <fullName evidence="2">Acyl carrier protein</fullName>
    </submittedName>
</protein>
<sequence>MGTTVFTENDLVDVILRSAGDDDEIPFTVDNIDDSFEDVGLDSLAIMECLSLMKRELEIALDAGVVDAVETPRDLLDIANEYLRENAA</sequence>
<feature type="domain" description="Carrier" evidence="1">
    <location>
        <begin position="6"/>
        <end position="83"/>
    </location>
</feature>
<dbReference type="SUPFAM" id="SSF47336">
    <property type="entry name" value="ACP-like"/>
    <property type="match status" value="1"/>
</dbReference>
<evidence type="ECO:0000313" key="3">
    <source>
        <dbReference type="Proteomes" id="UP000322244"/>
    </source>
</evidence>
<name>A0A5A7SBR7_9NOCA</name>
<reference evidence="2 3" key="1">
    <citation type="submission" date="2019-07" db="EMBL/GenBank/DDBJ databases">
        <title>Rhodococcus cavernicolus sp. nov., isolated from a cave.</title>
        <authorList>
            <person name="Lee S.D."/>
        </authorList>
    </citation>
    <scope>NUCLEOTIDE SEQUENCE [LARGE SCALE GENOMIC DNA]</scope>
    <source>
        <strain evidence="2 3">C1-24</strain>
    </source>
</reference>
<dbReference type="PROSITE" id="PS50075">
    <property type="entry name" value="CARRIER"/>
    <property type="match status" value="1"/>
</dbReference>
<comment type="caution">
    <text evidence="2">The sequence shown here is derived from an EMBL/GenBank/DDBJ whole genome shotgun (WGS) entry which is preliminary data.</text>
</comment>
<dbReference type="InterPro" id="IPR036736">
    <property type="entry name" value="ACP-like_sf"/>
</dbReference>
<accession>A0A5A7SBR7</accession>
<dbReference type="AlphaFoldDB" id="A0A5A7SBR7"/>
<dbReference type="RefSeq" id="WP_149431538.1">
    <property type="nucleotide sequence ID" value="NZ_VLNY01000008.1"/>
</dbReference>
<keyword evidence="3" id="KW-1185">Reference proteome</keyword>